<dbReference type="AlphaFoldDB" id="A0A8J2TSK3"/>
<keyword evidence="1" id="KW-0238">DNA-binding</keyword>
<dbReference type="SUPFAM" id="SSF46785">
    <property type="entry name" value="Winged helix' DNA-binding domain"/>
    <property type="match status" value="1"/>
</dbReference>
<sequence>MNKLDAILHPIRFKIIQRFLDGKKRTAKTLAKEVDDIPQATLYRHLDTLVKTNILQVVEENQIRGTIEKVYALDLSAIQISPEEIQNISKEDHLQYFMFFTAQLTKEFEAYLQRETVDFARDGVGYRQRHFYLSDDELQQFMADLNKVFQKYSNYAPGEKRTLRLFSTVIMPGAERGEKNDEKHGSGN</sequence>
<dbReference type="CDD" id="cd00090">
    <property type="entry name" value="HTH_ARSR"/>
    <property type="match status" value="1"/>
</dbReference>
<dbReference type="Proteomes" id="UP000602050">
    <property type="component" value="Unassembled WGS sequence"/>
</dbReference>
<evidence type="ECO:0000313" key="2">
    <source>
        <dbReference type="EMBL" id="GFZ85044.1"/>
    </source>
</evidence>
<dbReference type="InterPro" id="IPR011991">
    <property type="entry name" value="ArsR-like_HTH"/>
</dbReference>
<dbReference type="EMBL" id="BMEV01000060">
    <property type="protein sequence ID" value="GFZ85044.1"/>
    <property type="molecule type" value="Genomic_DNA"/>
</dbReference>
<dbReference type="NCBIfam" id="NF005061">
    <property type="entry name" value="PRK06474.1"/>
    <property type="match status" value="1"/>
</dbReference>
<accession>A0A8J2TSK3</accession>
<dbReference type="InterPro" id="IPR036390">
    <property type="entry name" value="WH_DNA-bd_sf"/>
</dbReference>
<proteinExistence type="predicted"/>
<dbReference type="Gene3D" id="1.10.10.10">
    <property type="entry name" value="Winged helix-like DNA-binding domain superfamily/Winged helix DNA-binding domain"/>
    <property type="match status" value="1"/>
</dbReference>
<protein>
    <submittedName>
        <fullName evidence="2">Transcriptional regulator</fullName>
    </submittedName>
</protein>
<gene>
    <name evidence="2" type="ORF">GCM10010978_26520</name>
</gene>
<dbReference type="Pfam" id="PF12840">
    <property type="entry name" value="HTH_20"/>
    <property type="match status" value="1"/>
</dbReference>
<reference evidence="2" key="2">
    <citation type="submission" date="2020-09" db="EMBL/GenBank/DDBJ databases">
        <authorList>
            <person name="Sun Q."/>
            <person name="Zhou Y."/>
        </authorList>
    </citation>
    <scope>NUCLEOTIDE SEQUENCE</scope>
    <source>
        <strain evidence="2">CGMCC 1.12360</strain>
    </source>
</reference>
<keyword evidence="3" id="KW-1185">Reference proteome</keyword>
<reference evidence="2" key="1">
    <citation type="journal article" date="2014" name="Int. J. Syst. Evol. Microbiol.">
        <title>Complete genome sequence of Corynebacterium casei LMG S-19264T (=DSM 44701T), isolated from a smear-ripened cheese.</title>
        <authorList>
            <consortium name="US DOE Joint Genome Institute (JGI-PGF)"/>
            <person name="Walter F."/>
            <person name="Albersmeier A."/>
            <person name="Kalinowski J."/>
            <person name="Ruckert C."/>
        </authorList>
    </citation>
    <scope>NUCLEOTIDE SEQUENCE</scope>
    <source>
        <strain evidence="2">CGMCC 1.12360</strain>
    </source>
</reference>
<evidence type="ECO:0000256" key="1">
    <source>
        <dbReference type="ARBA" id="ARBA00023125"/>
    </source>
</evidence>
<dbReference type="Gene3D" id="6.10.140.2180">
    <property type="match status" value="1"/>
</dbReference>
<dbReference type="RefSeq" id="WP_188392902.1">
    <property type="nucleotide sequence ID" value="NZ_BMEV01000060.1"/>
</dbReference>
<evidence type="ECO:0000313" key="3">
    <source>
        <dbReference type="Proteomes" id="UP000602050"/>
    </source>
</evidence>
<comment type="caution">
    <text evidence="2">The sequence shown here is derived from an EMBL/GenBank/DDBJ whole genome shotgun (WGS) entry which is preliminary data.</text>
</comment>
<dbReference type="GO" id="GO:0003677">
    <property type="term" value="F:DNA binding"/>
    <property type="evidence" value="ECO:0007669"/>
    <property type="project" value="UniProtKB-KW"/>
</dbReference>
<name>A0A8J2TSK3_9BACI</name>
<organism evidence="2 3">
    <name type="scientific">Compostibacillus humi</name>
    <dbReference type="NCBI Taxonomy" id="1245525"/>
    <lineage>
        <taxon>Bacteria</taxon>
        <taxon>Bacillati</taxon>
        <taxon>Bacillota</taxon>
        <taxon>Bacilli</taxon>
        <taxon>Bacillales</taxon>
        <taxon>Bacillaceae</taxon>
        <taxon>Compostibacillus</taxon>
    </lineage>
</organism>
<dbReference type="InterPro" id="IPR036388">
    <property type="entry name" value="WH-like_DNA-bd_sf"/>
</dbReference>